<dbReference type="AlphaFoldDB" id="A0A7J7RY28"/>
<evidence type="ECO:0000313" key="1">
    <source>
        <dbReference type="EMBL" id="KAF6280914.1"/>
    </source>
</evidence>
<sequence length="129" mass="13945">MTATAPGPRPCTCFSPRMPFSETSLLLASKAEGQSGRSLHLPCCHSVLLPSPRSGPWRRPSALPTHFPPAHGGLCKGQTCSCHTRKPSWHGPWFVWLLHLAAPSSDQAMHRVVSLTCNALPTLSPQDLC</sequence>
<evidence type="ECO:0000313" key="2">
    <source>
        <dbReference type="Proteomes" id="UP000585614"/>
    </source>
</evidence>
<reference evidence="1 2" key="1">
    <citation type="journal article" date="2020" name="Nature">
        <title>Six reference-quality genomes reveal evolution of bat adaptations.</title>
        <authorList>
            <person name="Jebb D."/>
            <person name="Huang Z."/>
            <person name="Pippel M."/>
            <person name="Hughes G.M."/>
            <person name="Lavrichenko K."/>
            <person name="Devanna P."/>
            <person name="Winkler S."/>
            <person name="Jermiin L.S."/>
            <person name="Skirmuntt E.C."/>
            <person name="Katzourakis A."/>
            <person name="Burkitt-Gray L."/>
            <person name="Ray D.A."/>
            <person name="Sullivan K.A.M."/>
            <person name="Roscito J.G."/>
            <person name="Kirilenko B.M."/>
            <person name="Davalos L.M."/>
            <person name="Corthals A.P."/>
            <person name="Power M.L."/>
            <person name="Jones G."/>
            <person name="Ransome R.D."/>
            <person name="Dechmann D.K.N."/>
            <person name="Locatelli A.G."/>
            <person name="Puechmaille S.J."/>
            <person name="Fedrigo O."/>
            <person name="Jarvis E.D."/>
            <person name="Hiller M."/>
            <person name="Vernes S.C."/>
            <person name="Myers E.W."/>
            <person name="Teeling E.C."/>
        </authorList>
    </citation>
    <scope>NUCLEOTIDE SEQUENCE [LARGE SCALE GENOMIC DNA]</scope>
    <source>
        <strain evidence="1">MRhiFer1</strain>
        <tissue evidence="1">Lung</tissue>
    </source>
</reference>
<accession>A0A7J7RY28</accession>
<proteinExistence type="predicted"/>
<gene>
    <name evidence="1" type="ORF">mRhiFer1_009293</name>
</gene>
<name>A0A7J7RY28_RHIFE</name>
<protein>
    <submittedName>
        <fullName evidence="1">Uncharacterized protein</fullName>
    </submittedName>
</protein>
<organism evidence="1 2">
    <name type="scientific">Rhinolophus ferrumequinum</name>
    <name type="common">Greater horseshoe bat</name>
    <dbReference type="NCBI Taxonomy" id="59479"/>
    <lineage>
        <taxon>Eukaryota</taxon>
        <taxon>Metazoa</taxon>
        <taxon>Chordata</taxon>
        <taxon>Craniata</taxon>
        <taxon>Vertebrata</taxon>
        <taxon>Euteleostomi</taxon>
        <taxon>Mammalia</taxon>
        <taxon>Eutheria</taxon>
        <taxon>Laurasiatheria</taxon>
        <taxon>Chiroptera</taxon>
        <taxon>Yinpterochiroptera</taxon>
        <taxon>Rhinolophoidea</taxon>
        <taxon>Rhinolophidae</taxon>
        <taxon>Rhinolophinae</taxon>
        <taxon>Rhinolophus</taxon>
    </lineage>
</organism>
<comment type="caution">
    <text evidence="1">The sequence shown here is derived from an EMBL/GenBank/DDBJ whole genome shotgun (WGS) entry which is preliminary data.</text>
</comment>
<dbReference type="EMBL" id="JACAGC010000024">
    <property type="protein sequence ID" value="KAF6280914.1"/>
    <property type="molecule type" value="Genomic_DNA"/>
</dbReference>
<dbReference type="Proteomes" id="UP000585614">
    <property type="component" value="Unassembled WGS sequence"/>
</dbReference>